<feature type="transmembrane region" description="Helical" evidence="2">
    <location>
        <begin position="169"/>
        <end position="188"/>
    </location>
</feature>
<feature type="transmembrane region" description="Helical" evidence="2">
    <location>
        <begin position="124"/>
        <end position="143"/>
    </location>
</feature>
<gene>
    <name evidence="3" type="ORF">Aau02nite_64590</name>
</gene>
<evidence type="ECO:0000313" key="4">
    <source>
        <dbReference type="Proteomes" id="UP000681340"/>
    </source>
</evidence>
<name>A0A919VQQ0_9ACTN</name>
<reference evidence="3" key="1">
    <citation type="submission" date="2021-03" db="EMBL/GenBank/DDBJ databases">
        <title>Whole genome shotgun sequence of Actinoplanes auranticolor NBRC 12245.</title>
        <authorList>
            <person name="Komaki H."/>
            <person name="Tamura T."/>
        </authorList>
    </citation>
    <scope>NUCLEOTIDE SEQUENCE</scope>
    <source>
        <strain evidence="3">NBRC 12245</strain>
    </source>
</reference>
<comment type="caution">
    <text evidence="3">The sequence shown here is derived from an EMBL/GenBank/DDBJ whole genome shotgun (WGS) entry which is preliminary data.</text>
</comment>
<keyword evidence="2" id="KW-0812">Transmembrane</keyword>
<dbReference type="Proteomes" id="UP000681340">
    <property type="component" value="Unassembled WGS sequence"/>
</dbReference>
<feature type="region of interest" description="Disordered" evidence="1">
    <location>
        <begin position="193"/>
        <end position="257"/>
    </location>
</feature>
<protein>
    <submittedName>
        <fullName evidence="3">Uncharacterized protein</fullName>
    </submittedName>
</protein>
<accession>A0A919VQQ0</accession>
<keyword evidence="2" id="KW-1133">Transmembrane helix</keyword>
<evidence type="ECO:0000256" key="2">
    <source>
        <dbReference type="SAM" id="Phobius"/>
    </source>
</evidence>
<evidence type="ECO:0000313" key="3">
    <source>
        <dbReference type="EMBL" id="GIM75174.1"/>
    </source>
</evidence>
<keyword evidence="4" id="KW-1185">Reference proteome</keyword>
<proteinExistence type="predicted"/>
<dbReference type="AlphaFoldDB" id="A0A919VQQ0"/>
<feature type="transmembrane region" description="Helical" evidence="2">
    <location>
        <begin position="42"/>
        <end position="60"/>
    </location>
</feature>
<organism evidence="3 4">
    <name type="scientific">Actinoplanes auranticolor</name>
    <dbReference type="NCBI Taxonomy" id="47988"/>
    <lineage>
        <taxon>Bacteria</taxon>
        <taxon>Bacillati</taxon>
        <taxon>Actinomycetota</taxon>
        <taxon>Actinomycetes</taxon>
        <taxon>Micromonosporales</taxon>
        <taxon>Micromonosporaceae</taxon>
        <taxon>Actinoplanes</taxon>
    </lineage>
</organism>
<evidence type="ECO:0000256" key="1">
    <source>
        <dbReference type="SAM" id="MobiDB-lite"/>
    </source>
</evidence>
<dbReference type="EMBL" id="BOQL01000055">
    <property type="protein sequence ID" value="GIM75174.1"/>
    <property type="molecule type" value="Genomic_DNA"/>
</dbReference>
<feature type="transmembrane region" description="Helical" evidence="2">
    <location>
        <begin position="94"/>
        <end position="112"/>
    </location>
</feature>
<sequence>MPETGEAVVAFGPDDDDEAERPPRRRAAVGEFLTGLAGDRRVVPIAAALGAVALFGSLVSEWQLTEIDGTYWGDGEVGTRSAQTTLADLDGWSGGYLTGLFLLVAATVLTLFGPPAGRRYARLAALSVGGTLLATVVAIGSYLGDISGAVGQLTLTNLEENQVTVSNGRGLWCAGVGVALVLLAMVLAGRHQATGPGSGPVDAPPDEAQPVEVEAPAWTWRRPATGDEDEPPDAPFDLTVTAAKPFTTSQENTDKPS</sequence>
<dbReference type="RefSeq" id="WP_212992345.1">
    <property type="nucleotide sequence ID" value="NZ_BAABEA010000050.1"/>
</dbReference>
<keyword evidence="2" id="KW-0472">Membrane</keyword>
<feature type="region of interest" description="Disordered" evidence="1">
    <location>
        <begin position="1"/>
        <end position="23"/>
    </location>
</feature>